<feature type="region of interest" description="Disordered" evidence="1">
    <location>
        <begin position="111"/>
        <end position="146"/>
    </location>
</feature>
<dbReference type="InterPro" id="IPR036291">
    <property type="entry name" value="NAD(P)-bd_dom_sf"/>
</dbReference>
<name>A0A975IGI1_9GAMM</name>
<gene>
    <name evidence="3" type="ORF">J9260_12915</name>
</gene>
<proteinExistence type="predicted"/>
<feature type="compositionally biased region" description="Polar residues" evidence="1">
    <location>
        <begin position="111"/>
        <end position="125"/>
    </location>
</feature>
<evidence type="ECO:0000313" key="3">
    <source>
        <dbReference type="EMBL" id="QTR52608.1"/>
    </source>
</evidence>
<evidence type="ECO:0000259" key="2">
    <source>
        <dbReference type="Pfam" id="PF01370"/>
    </source>
</evidence>
<accession>A0A975IGI1</accession>
<dbReference type="KEGG" id="tun:J9260_12915"/>
<dbReference type="SUPFAM" id="SSF51735">
    <property type="entry name" value="NAD(P)-binding Rossmann-fold domains"/>
    <property type="match status" value="1"/>
</dbReference>
<keyword evidence="4" id="KW-1185">Reference proteome</keyword>
<evidence type="ECO:0000256" key="1">
    <source>
        <dbReference type="SAM" id="MobiDB-lite"/>
    </source>
</evidence>
<dbReference type="CDD" id="cd05232">
    <property type="entry name" value="UDP_G4E_4_SDR_e"/>
    <property type="match status" value="1"/>
</dbReference>
<dbReference type="InterPro" id="IPR050177">
    <property type="entry name" value="Lipid_A_modif_metabolic_enz"/>
</dbReference>
<dbReference type="PANTHER" id="PTHR43245">
    <property type="entry name" value="BIFUNCTIONAL POLYMYXIN RESISTANCE PROTEIN ARNA"/>
    <property type="match status" value="1"/>
</dbReference>
<feature type="domain" description="NAD-dependent epimerase/dehydratase" evidence="2">
    <location>
        <begin position="3"/>
        <end position="230"/>
    </location>
</feature>
<protein>
    <submittedName>
        <fullName evidence="3">SDR family oxidoreductase</fullName>
    </submittedName>
</protein>
<dbReference type="Gene3D" id="3.40.50.720">
    <property type="entry name" value="NAD(P)-binding Rossmann-like Domain"/>
    <property type="match status" value="1"/>
</dbReference>
<reference evidence="3" key="1">
    <citation type="submission" date="2021-04" db="EMBL/GenBank/DDBJ databases">
        <title>Genomics, taxonomy and metabolism of representatives of sulfur bacteria of the genus Thiothrix: Thiothrix fructosivorans QT, Thiothrix unzii A1T and three new species, Thiothrix subterranea sp. nov., Thiothrix litoralis sp. nov. and 'Candidatus Thiothrix anitrata' sp. nov.</title>
        <authorList>
            <person name="Ravin N.V."/>
            <person name="Smolyakov D."/>
            <person name="Rudenko T.S."/>
            <person name="Mardanov A.V."/>
            <person name="Beletsky A.V."/>
            <person name="Markov N.D."/>
            <person name="Fomenkov A.I."/>
            <person name="Roberts R.J."/>
            <person name="Karnachuk O.V."/>
            <person name="Novikov A."/>
            <person name="Grabovich M.Y."/>
        </authorList>
    </citation>
    <scope>NUCLEOTIDE SEQUENCE</scope>
    <source>
        <strain evidence="3">A1</strain>
    </source>
</reference>
<dbReference type="InterPro" id="IPR001509">
    <property type="entry name" value="Epimerase_deHydtase"/>
</dbReference>
<dbReference type="Proteomes" id="UP000672009">
    <property type="component" value="Chromosome"/>
</dbReference>
<evidence type="ECO:0000313" key="4">
    <source>
        <dbReference type="Proteomes" id="UP000672009"/>
    </source>
</evidence>
<dbReference type="PANTHER" id="PTHR43245:SF58">
    <property type="entry name" value="BLL5923 PROTEIN"/>
    <property type="match status" value="1"/>
</dbReference>
<organism evidence="3 4">
    <name type="scientific">Thiothrix unzii</name>
    <dbReference type="NCBI Taxonomy" id="111769"/>
    <lineage>
        <taxon>Bacteria</taxon>
        <taxon>Pseudomonadati</taxon>
        <taxon>Pseudomonadota</taxon>
        <taxon>Gammaproteobacteria</taxon>
        <taxon>Thiotrichales</taxon>
        <taxon>Thiotrichaceae</taxon>
        <taxon>Thiothrix</taxon>
    </lineage>
</organism>
<sequence>MNILVTGSSGFIGSQLCPTLSSRGYTPHPISRTTFGDITPHTHWLDKLKGVDCIIHLASRVHIMKDSAADPLAAFRHINTAATLNLANQAAQAGVRRFIFLSSIKVNGETTQPGQPFTASTTLSHHSFPPPSTSGRGAGGEGLSDPYALSKHEAEQGLRAIAQQTGLEIVIIRPPLVYGSEVKANFLQLMHWLRQGIPLPLGSIHNHRSLVALPNLIDLIITCIDHPAAANQTFLVSDGEDLSTTQLLQRLSAALDKPTRLLPIPQKLLEITLTLLGKRAIAQRLCGNLQVDISKTRDLLGWNPPVSVDEALRQTAQAYLQSQR</sequence>
<dbReference type="EMBL" id="CP072793">
    <property type="protein sequence ID" value="QTR52608.1"/>
    <property type="molecule type" value="Genomic_DNA"/>
</dbReference>
<dbReference type="Pfam" id="PF01370">
    <property type="entry name" value="Epimerase"/>
    <property type="match status" value="1"/>
</dbReference>
<dbReference type="RefSeq" id="WP_210218148.1">
    <property type="nucleotide sequence ID" value="NZ_CP072793.1"/>
</dbReference>
<dbReference type="AlphaFoldDB" id="A0A975IGI1"/>